<keyword evidence="7 11" id="KW-0648">Protein biosynthesis</keyword>
<dbReference type="InterPro" id="IPR018027">
    <property type="entry name" value="Asn/Gln_amidotransferase"/>
</dbReference>
<dbReference type="RefSeq" id="WP_021730656.1">
    <property type="nucleotide sequence ID" value="NZ_AVAI01000050.1"/>
</dbReference>
<dbReference type="EMBL" id="CP032744">
    <property type="protein sequence ID" value="AYJ38139.1"/>
    <property type="molecule type" value="Genomic_DNA"/>
</dbReference>
<reference evidence="14 15" key="1">
    <citation type="submission" date="2017-04" db="EMBL/GenBank/DDBJ databases">
        <title>In vitro and in silico characterization of Lactobacillus paraplantarum D2-1, a starter culture for soymilk fermentation.</title>
        <authorList>
            <person name="Endo A."/>
            <person name="Sasaki F."/>
            <person name="Maeno S."/>
            <person name="Kanesaki Y."/>
            <person name="Kubota E."/>
            <person name="Torres G.A."/>
            <person name="Tomita S."/>
            <person name="Nakagawa J."/>
        </authorList>
    </citation>
    <scope>NUCLEOTIDE SEQUENCE [LARGE SCALE GENOMIC DNA]</scope>
    <source>
        <strain evidence="14 15">D2-1</strain>
    </source>
</reference>
<dbReference type="SUPFAM" id="SSF89095">
    <property type="entry name" value="GatB/YqeY motif"/>
    <property type="match status" value="1"/>
</dbReference>
<evidence type="ECO:0000256" key="3">
    <source>
        <dbReference type="ARBA" id="ARBA00016923"/>
    </source>
</evidence>
<gene>
    <name evidence="11 14" type="primary">gatB</name>
    <name evidence="13" type="ORF">LP667_04550</name>
    <name evidence="14" type="ORF">LPPLD21_02069</name>
</gene>
<dbReference type="GO" id="GO:0050567">
    <property type="term" value="F:glutaminyl-tRNA synthase (glutamine-hydrolyzing) activity"/>
    <property type="evidence" value="ECO:0007669"/>
    <property type="project" value="UniProtKB-UniRule"/>
</dbReference>
<organism evidence="13 16">
    <name type="scientific">Lactiplantibacillus paraplantarum</name>
    <dbReference type="NCBI Taxonomy" id="60520"/>
    <lineage>
        <taxon>Bacteria</taxon>
        <taxon>Bacillati</taxon>
        <taxon>Bacillota</taxon>
        <taxon>Bacilli</taxon>
        <taxon>Lactobacillales</taxon>
        <taxon>Lactobacillaceae</taxon>
        <taxon>Lactiplantibacillus</taxon>
    </lineage>
</organism>
<comment type="subunit">
    <text evidence="2 11">Heterotrimer of A, B and C subunits.</text>
</comment>
<proteinExistence type="inferred from homology"/>
<dbReference type="EC" id="6.3.5.-" evidence="11"/>
<dbReference type="GO" id="GO:0070681">
    <property type="term" value="P:glutaminyl-tRNAGln biosynthesis via transamidation"/>
    <property type="evidence" value="ECO:0007669"/>
    <property type="project" value="TreeGrafter"/>
</dbReference>
<dbReference type="InterPro" id="IPR014746">
    <property type="entry name" value="Gln_synth/guanido_kin_cat_dom"/>
</dbReference>
<dbReference type="PANTHER" id="PTHR11659">
    <property type="entry name" value="GLUTAMYL-TRNA GLN AMIDOTRANSFERASE SUBUNIT B MITOCHONDRIAL AND PROKARYOTIC PET112-RELATED"/>
    <property type="match status" value="1"/>
</dbReference>
<dbReference type="InterPro" id="IPR006075">
    <property type="entry name" value="Asn/Gln-tRNA_Trfase_suB/E_cat"/>
</dbReference>
<dbReference type="PROSITE" id="PS01234">
    <property type="entry name" value="GATB"/>
    <property type="match status" value="1"/>
</dbReference>
<keyword evidence="4 11" id="KW-0436">Ligase</keyword>
<dbReference type="eggNOG" id="COG0064">
    <property type="taxonomic scope" value="Bacteria"/>
</dbReference>
<dbReference type="NCBIfam" id="NF004011">
    <property type="entry name" value="PRK05477.1-1"/>
    <property type="match status" value="1"/>
</dbReference>
<evidence type="ECO:0000313" key="16">
    <source>
        <dbReference type="Proteomes" id="UP000277896"/>
    </source>
</evidence>
<evidence type="ECO:0000256" key="1">
    <source>
        <dbReference type="ARBA" id="ARBA00005306"/>
    </source>
</evidence>
<dbReference type="EMBL" id="BDOR01000011">
    <property type="protein sequence ID" value="GBF02521.1"/>
    <property type="molecule type" value="Genomic_DNA"/>
</dbReference>
<dbReference type="Proteomes" id="UP000277896">
    <property type="component" value="Chromosome"/>
</dbReference>
<evidence type="ECO:0000313" key="15">
    <source>
        <dbReference type="Proteomes" id="UP000236162"/>
    </source>
</evidence>
<dbReference type="GO" id="GO:0006412">
    <property type="term" value="P:translation"/>
    <property type="evidence" value="ECO:0007669"/>
    <property type="project" value="UniProtKB-UniRule"/>
</dbReference>
<dbReference type="InterPro" id="IPR003789">
    <property type="entry name" value="Asn/Gln_tRNA_amidoTrase-B-like"/>
</dbReference>
<evidence type="ECO:0000256" key="7">
    <source>
        <dbReference type="ARBA" id="ARBA00022917"/>
    </source>
</evidence>
<evidence type="ECO:0000259" key="12">
    <source>
        <dbReference type="SMART" id="SM00845"/>
    </source>
</evidence>
<keyword evidence="6 11" id="KW-0067">ATP-binding</keyword>
<dbReference type="HAMAP" id="MF_00121">
    <property type="entry name" value="GatB"/>
    <property type="match status" value="1"/>
</dbReference>
<comment type="catalytic activity">
    <reaction evidence="10 11">
        <text>L-glutamyl-tRNA(Gln) + L-glutamine + ATP + H2O = L-glutaminyl-tRNA(Gln) + L-glutamate + ADP + phosphate + H(+)</text>
        <dbReference type="Rhea" id="RHEA:17521"/>
        <dbReference type="Rhea" id="RHEA-COMP:9681"/>
        <dbReference type="Rhea" id="RHEA-COMP:9684"/>
        <dbReference type="ChEBI" id="CHEBI:15377"/>
        <dbReference type="ChEBI" id="CHEBI:15378"/>
        <dbReference type="ChEBI" id="CHEBI:29985"/>
        <dbReference type="ChEBI" id="CHEBI:30616"/>
        <dbReference type="ChEBI" id="CHEBI:43474"/>
        <dbReference type="ChEBI" id="CHEBI:58359"/>
        <dbReference type="ChEBI" id="CHEBI:78520"/>
        <dbReference type="ChEBI" id="CHEBI:78521"/>
        <dbReference type="ChEBI" id="CHEBI:456216"/>
    </reaction>
</comment>
<dbReference type="SUPFAM" id="SSF55931">
    <property type="entry name" value="Glutamine synthetase/guanido kinase"/>
    <property type="match status" value="1"/>
</dbReference>
<evidence type="ECO:0000256" key="8">
    <source>
        <dbReference type="ARBA" id="ARBA00024799"/>
    </source>
</evidence>
<dbReference type="KEGG" id="lpx:ASU28_00570"/>
<evidence type="ECO:0000313" key="13">
    <source>
        <dbReference type="EMBL" id="AYJ38139.1"/>
    </source>
</evidence>
<feature type="domain" description="Asn/Gln amidotransferase" evidence="12">
    <location>
        <begin position="325"/>
        <end position="471"/>
    </location>
</feature>
<evidence type="ECO:0000256" key="5">
    <source>
        <dbReference type="ARBA" id="ARBA00022741"/>
    </source>
</evidence>
<dbReference type="Gene3D" id="1.10.150.380">
    <property type="entry name" value="GatB domain, N-terminal subdomain"/>
    <property type="match status" value="1"/>
</dbReference>
<dbReference type="FunFam" id="1.10.10.410:FF:000001">
    <property type="entry name" value="Aspartyl/glutamyl-tRNA(Asn/Gln) amidotransferase subunit B"/>
    <property type="match status" value="1"/>
</dbReference>
<keyword evidence="5 11" id="KW-0547">Nucleotide-binding</keyword>
<accession>A0A098R8C8</accession>
<dbReference type="PANTHER" id="PTHR11659:SF0">
    <property type="entry name" value="GLUTAMYL-TRNA(GLN) AMIDOTRANSFERASE SUBUNIT B, MITOCHONDRIAL"/>
    <property type="match status" value="1"/>
</dbReference>
<protein>
    <recommendedName>
        <fullName evidence="3 11">Aspartyl/glutamyl-tRNA(Asn/Gln) amidotransferase subunit B</fullName>
        <shortName evidence="11">Asp/Glu-ADT subunit B</shortName>
        <ecNumber evidence="11">6.3.5.-</ecNumber>
    </recommendedName>
</protein>
<dbReference type="InterPro" id="IPR017959">
    <property type="entry name" value="Asn/Gln-tRNA_amidoTrfase_suB/E"/>
</dbReference>
<sequence>MNFVTTIGLEVHVELKTNSKIFSPSPVQFGSEPNANTNVIDWGYPGVLPTPNKGVVEAGIKAATALHADIEHHTYFDRKNYFYPDNPKAYQITQHEKPIAHDGWIEIEVDGKKKKIGIEEMHIEEDAGKNTHENDYSYVDLNRQGTPLIEIVSKPDIASPEEAYAYCEALRQRIQFTGVSDVKMEEGSMRVDVNISIRPAGSDKYGVKTEMKNLNSFNYVRKSLEYEEQRQQQVLMAGGKIQQETRRFDETTGQTILMRVKEGSDDYRYFPEPDIPAVDIDDDWIASVKKTIPEMPGSRRERYINEFGLTAYDAGVLTQTKEMSDFFDATVAEGADPKLASNYLQGDVNAYLNEHKVDLLATDLTPTNLAGMIKMISDETISSKIAKKVFKAIMAGSEPVQWVNDKGLVQLSDPAKLQPIVDDVLDNNQQSIDDFKNGKDRAVGFLVGQIMKKTRGQANPKVVNQLLMTSLKAR</sequence>
<comment type="similarity">
    <text evidence="1 11">Belongs to the GatB/GatE family. GatB subfamily.</text>
</comment>
<dbReference type="Gene3D" id="1.10.10.410">
    <property type="match status" value="1"/>
</dbReference>
<dbReference type="SMART" id="SM00845">
    <property type="entry name" value="GatB_Yqey"/>
    <property type="match status" value="1"/>
</dbReference>
<evidence type="ECO:0000256" key="9">
    <source>
        <dbReference type="ARBA" id="ARBA00047380"/>
    </source>
</evidence>
<dbReference type="Pfam" id="PF02637">
    <property type="entry name" value="GatB_Yqey"/>
    <property type="match status" value="1"/>
</dbReference>
<evidence type="ECO:0000256" key="10">
    <source>
        <dbReference type="ARBA" id="ARBA00047913"/>
    </source>
</evidence>
<evidence type="ECO:0000256" key="2">
    <source>
        <dbReference type="ARBA" id="ARBA00011123"/>
    </source>
</evidence>
<evidence type="ECO:0000256" key="4">
    <source>
        <dbReference type="ARBA" id="ARBA00022598"/>
    </source>
</evidence>
<dbReference type="FunFam" id="1.10.150.380:FF:000001">
    <property type="entry name" value="Aspartyl/glutamyl-tRNA(Asn/Gln) amidotransferase subunit B"/>
    <property type="match status" value="1"/>
</dbReference>
<evidence type="ECO:0000313" key="14">
    <source>
        <dbReference type="EMBL" id="GBF02521.1"/>
    </source>
</evidence>
<dbReference type="InterPro" id="IPR004413">
    <property type="entry name" value="GatB"/>
</dbReference>
<reference evidence="13 16" key="2">
    <citation type="submission" date="2018-10" db="EMBL/GenBank/DDBJ databases">
        <title>Genome seuquencing of Lactobacillus species.</title>
        <authorList>
            <person name="Baek C."/>
            <person name="Yi H."/>
        </authorList>
    </citation>
    <scope>NUCLEOTIDE SEQUENCE [LARGE SCALE GENOMIC DNA]</scope>
    <source>
        <strain evidence="13 16">DSM 10667</strain>
    </source>
</reference>
<dbReference type="AlphaFoldDB" id="A0A098R8C8"/>
<dbReference type="InterPro" id="IPR017958">
    <property type="entry name" value="Gln-tRNA_amidoTrfase_suB_CS"/>
</dbReference>
<dbReference type="NCBIfam" id="NF004012">
    <property type="entry name" value="PRK05477.1-2"/>
    <property type="match status" value="1"/>
</dbReference>
<dbReference type="NCBIfam" id="TIGR00133">
    <property type="entry name" value="gatB"/>
    <property type="match status" value="1"/>
</dbReference>
<evidence type="ECO:0000256" key="6">
    <source>
        <dbReference type="ARBA" id="ARBA00022840"/>
    </source>
</evidence>
<dbReference type="NCBIfam" id="NF004014">
    <property type="entry name" value="PRK05477.1-4"/>
    <property type="match status" value="1"/>
</dbReference>
<name>A0A098R8C8_9LACO</name>
<dbReference type="Pfam" id="PF02934">
    <property type="entry name" value="GatB_N"/>
    <property type="match status" value="1"/>
</dbReference>
<comment type="function">
    <text evidence="8 11">Allows the formation of correctly charged Asn-tRNA(Asn) or Gln-tRNA(Gln) through the transamidation of misacylated Asp-tRNA(Asn) or Glu-tRNA(Gln) in organisms which lack either or both of asparaginyl-tRNA or glutaminyl-tRNA synthetases. The reaction takes place in the presence of glutamine and ATP through an activated phospho-Asp-tRNA(Asn) or phospho-Glu-tRNA(Gln).</text>
</comment>
<dbReference type="Proteomes" id="UP000236162">
    <property type="component" value="Unassembled WGS sequence"/>
</dbReference>
<keyword evidence="15" id="KW-1185">Reference proteome</keyword>
<dbReference type="InterPro" id="IPR023168">
    <property type="entry name" value="GatB_Yqey_C_2"/>
</dbReference>
<comment type="catalytic activity">
    <reaction evidence="9 11">
        <text>L-aspartyl-tRNA(Asn) + L-glutamine + ATP + H2O = L-asparaginyl-tRNA(Asn) + L-glutamate + ADP + phosphate + 2 H(+)</text>
        <dbReference type="Rhea" id="RHEA:14513"/>
        <dbReference type="Rhea" id="RHEA-COMP:9674"/>
        <dbReference type="Rhea" id="RHEA-COMP:9677"/>
        <dbReference type="ChEBI" id="CHEBI:15377"/>
        <dbReference type="ChEBI" id="CHEBI:15378"/>
        <dbReference type="ChEBI" id="CHEBI:29985"/>
        <dbReference type="ChEBI" id="CHEBI:30616"/>
        <dbReference type="ChEBI" id="CHEBI:43474"/>
        <dbReference type="ChEBI" id="CHEBI:58359"/>
        <dbReference type="ChEBI" id="CHEBI:78515"/>
        <dbReference type="ChEBI" id="CHEBI:78516"/>
        <dbReference type="ChEBI" id="CHEBI:456216"/>
    </reaction>
</comment>
<dbReference type="GO" id="GO:0005524">
    <property type="term" value="F:ATP binding"/>
    <property type="evidence" value="ECO:0007669"/>
    <property type="project" value="UniProtKB-KW"/>
</dbReference>
<dbReference type="GeneID" id="79806780"/>
<dbReference type="InterPro" id="IPR042114">
    <property type="entry name" value="GatB_C_1"/>
</dbReference>
<evidence type="ECO:0000256" key="11">
    <source>
        <dbReference type="HAMAP-Rule" id="MF_00121"/>
    </source>
</evidence>